<evidence type="ECO:0000313" key="3">
    <source>
        <dbReference type="Proteomes" id="UP000886653"/>
    </source>
</evidence>
<dbReference type="EMBL" id="MU167240">
    <property type="protein sequence ID" value="KAG0148109.1"/>
    <property type="molecule type" value="Genomic_DNA"/>
</dbReference>
<feature type="compositionally biased region" description="Basic and acidic residues" evidence="1">
    <location>
        <begin position="641"/>
        <end position="657"/>
    </location>
</feature>
<feature type="region of interest" description="Disordered" evidence="1">
    <location>
        <begin position="630"/>
        <end position="678"/>
    </location>
</feature>
<feature type="compositionally biased region" description="Basic and acidic residues" evidence="1">
    <location>
        <begin position="665"/>
        <end position="678"/>
    </location>
</feature>
<feature type="region of interest" description="Disordered" evidence="1">
    <location>
        <begin position="705"/>
        <end position="895"/>
    </location>
</feature>
<dbReference type="Proteomes" id="UP000886653">
    <property type="component" value="Unassembled WGS sequence"/>
</dbReference>
<feature type="compositionally biased region" description="Polar residues" evidence="1">
    <location>
        <begin position="809"/>
        <end position="820"/>
    </location>
</feature>
<gene>
    <name evidence="2" type="ORF">CROQUDRAFT_695420</name>
</gene>
<name>A0A9P6NLD2_9BASI</name>
<reference evidence="2" key="1">
    <citation type="submission" date="2013-11" db="EMBL/GenBank/DDBJ databases">
        <title>Genome sequence of the fusiform rust pathogen reveals effectors for host alternation and coevolution with pine.</title>
        <authorList>
            <consortium name="DOE Joint Genome Institute"/>
            <person name="Smith K."/>
            <person name="Pendleton A."/>
            <person name="Kubisiak T."/>
            <person name="Anderson C."/>
            <person name="Salamov A."/>
            <person name="Aerts A."/>
            <person name="Riley R."/>
            <person name="Clum A."/>
            <person name="Lindquist E."/>
            <person name="Ence D."/>
            <person name="Campbell M."/>
            <person name="Kronenberg Z."/>
            <person name="Feau N."/>
            <person name="Dhillon B."/>
            <person name="Hamelin R."/>
            <person name="Burleigh J."/>
            <person name="Smith J."/>
            <person name="Yandell M."/>
            <person name="Nelson C."/>
            <person name="Grigoriev I."/>
            <person name="Davis J."/>
        </authorList>
    </citation>
    <scope>NUCLEOTIDE SEQUENCE</scope>
    <source>
        <strain evidence="2">G11</strain>
    </source>
</reference>
<evidence type="ECO:0000313" key="2">
    <source>
        <dbReference type="EMBL" id="KAG0148109.1"/>
    </source>
</evidence>
<feature type="compositionally biased region" description="Polar residues" evidence="1">
    <location>
        <begin position="706"/>
        <end position="748"/>
    </location>
</feature>
<feature type="compositionally biased region" description="Polar residues" evidence="1">
    <location>
        <begin position="848"/>
        <end position="858"/>
    </location>
</feature>
<organism evidence="2 3">
    <name type="scientific">Cronartium quercuum f. sp. fusiforme G11</name>
    <dbReference type="NCBI Taxonomy" id="708437"/>
    <lineage>
        <taxon>Eukaryota</taxon>
        <taxon>Fungi</taxon>
        <taxon>Dikarya</taxon>
        <taxon>Basidiomycota</taxon>
        <taxon>Pucciniomycotina</taxon>
        <taxon>Pucciniomycetes</taxon>
        <taxon>Pucciniales</taxon>
        <taxon>Coleosporiaceae</taxon>
        <taxon>Cronartium</taxon>
    </lineage>
</organism>
<feature type="compositionally biased region" description="Low complexity" evidence="1">
    <location>
        <begin position="788"/>
        <end position="799"/>
    </location>
</feature>
<protein>
    <submittedName>
        <fullName evidence="2">Uncharacterized protein</fullName>
    </submittedName>
</protein>
<feature type="compositionally biased region" description="Basic and acidic residues" evidence="1">
    <location>
        <begin position="885"/>
        <end position="895"/>
    </location>
</feature>
<comment type="caution">
    <text evidence="2">The sequence shown here is derived from an EMBL/GenBank/DDBJ whole genome shotgun (WGS) entry which is preliminary data.</text>
</comment>
<accession>A0A9P6NLD2</accession>
<keyword evidence="3" id="KW-1185">Reference proteome</keyword>
<evidence type="ECO:0000256" key="1">
    <source>
        <dbReference type="SAM" id="MobiDB-lite"/>
    </source>
</evidence>
<proteinExistence type="predicted"/>
<sequence>MLTETVGNQISYQHSGRLLETVQKDFGHDLLPLKMADLDHHLTSLNNQNMENSDVSAVGRTGKTIPFLQEDYSSLPMTQLNQPNTPMNTKGIHSSPGPQDIRSWGLVAEEEAFTPRNIEGNKLPSQVDFGYPQKPYGHTFLSECDSAMKRLQTPSTLSNEKSSEPLEKKKHSFWDDLETLVALPDHPMSPYSPQAFTRNPGYEAKSAPPIDRFVPSFVENFSEKSQSELIGVEKVMESPPVGRDSERLFPSRSQVKISKNQGCKNQSPKKATTCKEINDCGLPDINQQHTSLQMQNSPPQMDGCSDLGVGSHVSHARNMFSKPKIDQTFGAQKQGLKEGRNFCENQTEKRTRNQLHITGSMQGQYLKADKASASDLRNIQLLASQTFEEPGSEVSKRVPVDFEKERSFLRSSTSQPSQCVQTIQEVPSKCYEQAYNFHQANLGQELSSIHHSTMKKIHNPKKIEKMHSEVQLRIDRSSDYSAQVQSGTLETPNGLNIYGTTPNVPQILTGDKNKVFNQQPHYSINIPAYKLPTRLPSSSFQQKPLRKWDISSLFRVSSTQAEDMKRTSESQLNLQANVYRGFQCSPDLLHSGISKSKEGCYESEGRSSNSDDQTICDLPRQIQDNVVIRQSKSPSHSVPKLRTDVSEQMHTKEKTDYMSETQKQGQRDGSRLSTDEVEVVRTKNSRVQALGKHLDAGSGIPFAPNNLITPTFPDQTSNSGESGSFEKTITSPMVNIQQRSRSPNTPESIRTPVDLIKHLPNQRLRGTHTGNHNVPKRGNLGKEGQVQSTDSISSNPISSCLPTLKVTKSFPSSSQDNPQTRPVKLDNPVTTGTSKAGELDKGVIGSNAAATLSNMESRNSQEKKRKQRPEIRGDSSPDTSSMRGPNHEAISKKQRAENKVPCYLANEGFPISDSDKESFLTIQYFRDRKIPDLQNHQLNAESAGIAKCFSEDLLKRFYRSLNRVTKLPASSRSSSKNIWNVETVLPFVYCILSQKPPFRVWENLKDVTAHTFLEYHCKYFAHGQSTDRDHLARFLMWHTQIIFRIIKPLYNLTPQKIDENMGLNIKYNLHPIAEFFLLIHIQKYHEGRFSQGANTSRKKLFKEHLELWENDDSHHFPGEQYKVDGQWKTWDQWEPMSTKIKDCAAGFQAPKTEDIFRALLEPVPNTYSQSELTVYLSPSDTNRQNPIPITMDLYTFGLGFSFFMKNECQEEKNEYLALKENEYHPEILQKFLEAHEERRDLKGFWNKFVIQEGQRRELNERKTKRIRYKKNIQNTSVCGEAPKIGI</sequence>